<dbReference type="Gene3D" id="3.30.1660.40">
    <property type="entry name" value="FlgT, N-terminal domain"/>
    <property type="match status" value="1"/>
</dbReference>
<evidence type="ECO:0008006" key="3">
    <source>
        <dbReference type="Google" id="ProtNLM"/>
    </source>
</evidence>
<reference evidence="2" key="1">
    <citation type="submission" date="2018-03" db="EMBL/GenBank/DDBJ databases">
        <authorList>
            <person name="Rodrigo-Torres L."/>
            <person name="Arahal R. D."/>
            <person name="Lucena T."/>
        </authorList>
    </citation>
    <scope>NUCLEOTIDE SEQUENCE [LARGE SCALE GENOMIC DNA]</scope>
    <source>
        <strain evidence="2">CECT 8871</strain>
    </source>
</reference>
<dbReference type="Proteomes" id="UP000244904">
    <property type="component" value="Unassembled WGS sequence"/>
</dbReference>
<gene>
    <name evidence="1" type="ORF">PRI8871_01861</name>
</gene>
<organism evidence="1 2">
    <name type="scientific">Pseudoprimorskyibacter insulae</name>
    <dbReference type="NCBI Taxonomy" id="1695997"/>
    <lineage>
        <taxon>Bacteria</taxon>
        <taxon>Pseudomonadati</taxon>
        <taxon>Pseudomonadota</taxon>
        <taxon>Alphaproteobacteria</taxon>
        <taxon>Rhodobacterales</taxon>
        <taxon>Paracoccaceae</taxon>
        <taxon>Pseudoprimorskyibacter</taxon>
    </lineage>
</organism>
<name>A0A2R8AW01_9RHOB</name>
<sequence length="378" mass="41474">MEEPRWKSALRRFLAILAWAGCMTMAVFSTQAHSATQKPLWIVASGHSFVSGQNDTDSARHRALAEALIAAGLAGGTELAGYSAMGMGHITGDFLIARPTGKILRYEIRSARLDRSQWTVEVRALVGPAPDLGCAPRRTLVLSAEPPRINVSPQAPAWTEQIASEAAKDLYDIIRRHPAFELERIATSFAPSNSPIRADMSYLNLTRGTVRSTPGDHLFRPEFRVDAIASGSGYTLQLTADLSFTEPSGRTLRRKIVRTAPMPQGLTMDATLGRGRTAATTKLTNNLRRDMNEALDLVACEPPRARLTQDGRRLTVPIGRKHGLRQTHLAFIETRDSAFDVLEIVNLQNGTAELRPLDPTRPVPSFAGKTVEFLEGFR</sequence>
<dbReference type="OrthoDB" id="7738399at2"/>
<accession>A0A2R8AW01</accession>
<dbReference type="InterPro" id="IPR038180">
    <property type="entry name" value="FlgT_N_sf"/>
</dbReference>
<keyword evidence="2" id="KW-1185">Reference proteome</keyword>
<evidence type="ECO:0000313" key="2">
    <source>
        <dbReference type="Proteomes" id="UP000244904"/>
    </source>
</evidence>
<dbReference type="RefSeq" id="WP_108885940.1">
    <property type="nucleotide sequence ID" value="NZ_OMOJ01000003.1"/>
</dbReference>
<proteinExistence type="predicted"/>
<dbReference type="EMBL" id="OMOJ01000003">
    <property type="protein sequence ID" value="SPF80059.1"/>
    <property type="molecule type" value="Genomic_DNA"/>
</dbReference>
<dbReference type="AlphaFoldDB" id="A0A2R8AW01"/>
<protein>
    <recommendedName>
        <fullName evidence="3">Flagellar assembly protein T N-terminal domain-containing protein</fullName>
    </recommendedName>
</protein>
<evidence type="ECO:0000313" key="1">
    <source>
        <dbReference type="EMBL" id="SPF80059.1"/>
    </source>
</evidence>